<dbReference type="EMBL" id="JAOZYB010000335">
    <property type="protein sequence ID" value="MEB3965712.1"/>
    <property type="molecule type" value="Genomic_DNA"/>
</dbReference>
<keyword evidence="1 3" id="KW-0560">Oxidoreductase</keyword>
<dbReference type="InterPro" id="IPR052019">
    <property type="entry name" value="F420H2_bilvrd_red/Heme_oxyg"/>
</dbReference>
<gene>
    <name evidence="3" type="ORF">OKJ48_36640</name>
</gene>
<proteinExistence type="predicted"/>
<accession>A0ABU6CM36</accession>
<reference evidence="3 4" key="1">
    <citation type="submission" date="2022-10" db="EMBL/GenBank/DDBJ databases">
        <authorList>
            <person name="Xie J."/>
            <person name="Shen N."/>
        </authorList>
    </citation>
    <scope>NUCLEOTIDE SEQUENCE [LARGE SCALE GENOMIC DNA]</scope>
    <source>
        <strain evidence="3 4">DSM 41681</strain>
    </source>
</reference>
<dbReference type="NCBIfam" id="TIGR03666">
    <property type="entry name" value="Rv2061_F420"/>
    <property type="match status" value="1"/>
</dbReference>
<evidence type="ECO:0000259" key="2">
    <source>
        <dbReference type="Pfam" id="PF01243"/>
    </source>
</evidence>
<evidence type="ECO:0000313" key="4">
    <source>
        <dbReference type="Proteomes" id="UP001352223"/>
    </source>
</evidence>
<dbReference type="InterPro" id="IPR011576">
    <property type="entry name" value="Pyridox_Oxase_N"/>
</dbReference>
<evidence type="ECO:0000256" key="1">
    <source>
        <dbReference type="ARBA" id="ARBA00023002"/>
    </source>
</evidence>
<dbReference type="PANTHER" id="PTHR35176">
    <property type="entry name" value="HEME OXYGENASE HI_0854-RELATED"/>
    <property type="match status" value="1"/>
</dbReference>
<dbReference type="RefSeq" id="WP_324774239.1">
    <property type="nucleotide sequence ID" value="NZ_BAAATS010000007.1"/>
</dbReference>
<evidence type="ECO:0000313" key="3">
    <source>
        <dbReference type="EMBL" id="MEB3965712.1"/>
    </source>
</evidence>
<dbReference type="EC" id="1.-.-.-" evidence="3"/>
<feature type="domain" description="Pyridoxamine 5'-phosphate oxidase N-terminal" evidence="2">
    <location>
        <begin position="3"/>
        <end position="97"/>
    </location>
</feature>
<sequence>MDEIRRSKYISLTTYRKNGTPVPTPVWHVVRDEHELLVVTPADSWKVKRLRNNSAVTVTVCNARGHTAPDAATLSGTARLLDAAGTEAAQAALAKRYVLSRIGNAFVKLLRLPKKPNIGIAVTVSSQN</sequence>
<dbReference type="Pfam" id="PF01243">
    <property type="entry name" value="PNPOx_N"/>
    <property type="match status" value="1"/>
</dbReference>
<keyword evidence="4" id="KW-1185">Reference proteome</keyword>
<dbReference type="Gene3D" id="2.30.110.10">
    <property type="entry name" value="Electron Transport, Fmn-binding Protein, Chain A"/>
    <property type="match status" value="1"/>
</dbReference>
<dbReference type="PANTHER" id="PTHR35176:SF11">
    <property type="entry name" value="PYRIDOXAMINE 5'-PHOSPHATE OXIDASE FAMILY PROTEIN"/>
    <property type="match status" value="1"/>
</dbReference>
<dbReference type="GO" id="GO:0016491">
    <property type="term" value="F:oxidoreductase activity"/>
    <property type="evidence" value="ECO:0007669"/>
    <property type="project" value="UniProtKB-KW"/>
</dbReference>
<dbReference type="InterPro" id="IPR012349">
    <property type="entry name" value="Split_barrel_FMN-bd"/>
</dbReference>
<protein>
    <submittedName>
        <fullName evidence="3">PPOX class F420-dependent oxidoreductase</fullName>
        <ecNumber evidence="3">1.-.-.-</ecNumber>
    </submittedName>
</protein>
<comment type="caution">
    <text evidence="3">The sequence shown here is derived from an EMBL/GenBank/DDBJ whole genome shotgun (WGS) entry which is preliminary data.</text>
</comment>
<organism evidence="3 4">
    <name type="scientific">Streptomyces kunmingensis</name>
    <dbReference type="NCBI Taxonomy" id="68225"/>
    <lineage>
        <taxon>Bacteria</taxon>
        <taxon>Bacillati</taxon>
        <taxon>Actinomycetota</taxon>
        <taxon>Actinomycetes</taxon>
        <taxon>Kitasatosporales</taxon>
        <taxon>Streptomycetaceae</taxon>
        <taxon>Streptomyces</taxon>
    </lineage>
</organism>
<name>A0ABU6CM36_9ACTN</name>
<dbReference type="Proteomes" id="UP001352223">
    <property type="component" value="Unassembled WGS sequence"/>
</dbReference>
<dbReference type="SUPFAM" id="SSF50475">
    <property type="entry name" value="FMN-binding split barrel"/>
    <property type="match status" value="1"/>
</dbReference>
<dbReference type="InterPro" id="IPR019965">
    <property type="entry name" value="PPOX_F420-dep_Rv2061_put"/>
</dbReference>